<gene>
    <name evidence="8" type="ORF">GTP56_28010</name>
</gene>
<evidence type="ECO:0000313" key="8">
    <source>
        <dbReference type="EMBL" id="MYM76014.1"/>
    </source>
</evidence>
<evidence type="ECO:0000256" key="3">
    <source>
        <dbReference type="ARBA" id="ARBA00022630"/>
    </source>
</evidence>
<dbReference type="AlphaFoldDB" id="A0A7X4KJT4"/>
<dbReference type="Pfam" id="PF05199">
    <property type="entry name" value="GMC_oxred_C"/>
    <property type="match status" value="1"/>
</dbReference>
<evidence type="ECO:0000256" key="4">
    <source>
        <dbReference type="ARBA" id="ARBA00022827"/>
    </source>
</evidence>
<dbReference type="SUPFAM" id="SSF51905">
    <property type="entry name" value="FAD/NAD(P)-binding domain"/>
    <property type="match status" value="1"/>
</dbReference>
<reference evidence="8 9" key="1">
    <citation type="submission" date="2019-12" db="EMBL/GenBank/DDBJ databases">
        <title>Novel species isolated from a subtropical stream in China.</title>
        <authorList>
            <person name="Lu H."/>
        </authorList>
    </citation>
    <scope>NUCLEOTIDE SEQUENCE [LARGE SCALE GENOMIC DNA]</scope>
    <source>
        <strain evidence="8 9">FT134W</strain>
    </source>
</reference>
<protein>
    <submittedName>
        <fullName evidence="8">FAD-dependent oxidoreductase</fullName>
    </submittedName>
</protein>
<dbReference type="InterPro" id="IPR007867">
    <property type="entry name" value="GMC_OxRtase_C"/>
</dbReference>
<dbReference type="EMBL" id="WWCR01000059">
    <property type="protein sequence ID" value="MYM76014.1"/>
    <property type="molecule type" value="Genomic_DNA"/>
</dbReference>
<comment type="caution">
    <text evidence="8">The sequence shown here is derived from an EMBL/GenBank/DDBJ whole genome shotgun (WGS) entry which is preliminary data.</text>
</comment>
<dbReference type="PANTHER" id="PTHR42784">
    <property type="entry name" value="PYRANOSE 2-OXIDASE"/>
    <property type="match status" value="1"/>
</dbReference>
<dbReference type="RefSeq" id="WP_161052528.1">
    <property type="nucleotide sequence ID" value="NZ_WWCR01000059.1"/>
</dbReference>
<dbReference type="Pfam" id="PF01266">
    <property type="entry name" value="DAO"/>
    <property type="match status" value="1"/>
</dbReference>
<sequence length="557" mass="60833">MLIDARALPPDSTVDTTVCVIGAGPAGITLALELAAKGIDVCLLESGGLAPDPATRDLNRGISSGLPYHFADGCRSRYLGGSSNCWGGWCRALDPWDFAVRPWVPHSGWPLDAATLAPYYLRAHAVLKLGPLNFAPEWWEQAIGRKDVRRLPLNGGAVRDTLSQFSPPVRFGRQYRRDLAQARTLRVYLWANALNLATDSMATTVRQLDAATLTGKRLRVRARLYVLATGGIENARLLLTSNQVASAGLGNGNDLVGRYFMDHPRLQSGRIHFTPDWARNKLYDIKYHYMNRAVQARGTHLAAQLALTGEAQAREGLLNARVWFCSQFPGEGSAAAAALFRYKQAALQKDQPGWRPLRDAATMLRHPIDTLGYGATRLFHPRWLTRGVRFQAIVEPQPDPESRVRLLPGSGDAFGMLRVAVDWRLGGLVQRTFDRTLALIGAELERSGVARVELDPPLEGQPWPPSLEAEGTWHHMGTTRMHASPRHGVVDAHCRVHGISNLYVAGSSVFPTAGANFPTITLTALALRLADHLAQRLRLADAMLAGAAVPVVRAAPA</sequence>
<evidence type="ECO:0000259" key="7">
    <source>
        <dbReference type="Pfam" id="PF05199"/>
    </source>
</evidence>
<evidence type="ECO:0000256" key="2">
    <source>
        <dbReference type="ARBA" id="ARBA00010790"/>
    </source>
</evidence>
<dbReference type="InterPro" id="IPR051473">
    <property type="entry name" value="P2Ox-like"/>
</dbReference>
<dbReference type="GO" id="GO:0016614">
    <property type="term" value="F:oxidoreductase activity, acting on CH-OH group of donors"/>
    <property type="evidence" value="ECO:0007669"/>
    <property type="project" value="InterPro"/>
</dbReference>
<keyword evidence="4" id="KW-0274">FAD</keyword>
<comment type="cofactor">
    <cofactor evidence="1">
        <name>FAD</name>
        <dbReference type="ChEBI" id="CHEBI:57692"/>
    </cofactor>
</comment>
<dbReference type="InterPro" id="IPR036188">
    <property type="entry name" value="FAD/NAD-bd_sf"/>
</dbReference>
<accession>A0A7X4KJT4</accession>
<feature type="domain" description="Glucose-methanol-choline oxidoreductase C-terminal" evidence="7">
    <location>
        <begin position="398"/>
        <end position="526"/>
    </location>
</feature>
<dbReference type="InterPro" id="IPR006076">
    <property type="entry name" value="FAD-dep_OxRdtase"/>
</dbReference>
<evidence type="ECO:0000313" key="9">
    <source>
        <dbReference type="Proteomes" id="UP000469734"/>
    </source>
</evidence>
<proteinExistence type="inferred from homology"/>
<keyword evidence="5" id="KW-0560">Oxidoreductase</keyword>
<evidence type="ECO:0000259" key="6">
    <source>
        <dbReference type="Pfam" id="PF01266"/>
    </source>
</evidence>
<dbReference type="Gene3D" id="3.50.50.60">
    <property type="entry name" value="FAD/NAD(P)-binding domain"/>
    <property type="match status" value="2"/>
</dbReference>
<keyword evidence="3" id="KW-0285">Flavoprotein</keyword>
<organism evidence="8 9">
    <name type="scientific">Duganella margarita</name>
    <dbReference type="NCBI Taxonomy" id="2692170"/>
    <lineage>
        <taxon>Bacteria</taxon>
        <taxon>Pseudomonadati</taxon>
        <taxon>Pseudomonadota</taxon>
        <taxon>Betaproteobacteria</taxon>
        <taxon>Burkholderiales</taxon>
        <taxon>Oxalobacteraceae</taxon>
        <taxon>Telluria group</taxon>
        <taxon>Duganella</taxon>
    </lineage>
</organism>
<evidence type="ECO:0000256" key="5">
    <source>
        <dbReference type="ARBA" id="ARBA00023002"/>
    </source>
</evidence>
<feature type="domain" description="FAD dependent oxidoreductase" evidence="6">
    <location>
        <begin position="18"/>
        <end position="231"/>
    </location>
</feature>
<comment type="similarity">
    <text evidence="2">Belongs to the GMC oxidoreductase family.</text>
</comment>
<evidence type="ECO:0000256" key="1">
    <source>
        <dbReference type="ARBA" id="ARBA00001974"/>
    </source>
</evidence>
<name>A0A7X4KJT4_9BURK</name>
<dbReference type="PANTHER" id="PTHR42784:SF1">
    <property type="entry name" value="PYRANOSE 2-OXIDASE"/>
    <property type="match status" value="1"/>
</dbReference>
<dbReference type="Proteomes" id="UP000469734">
    <property type="component" value="Unassembled WGS sequence"/>
</dbReference>